<protein>
    <submittedName>
        <fullName evidence="1">Uncharacterized protein</fullName>
    </submittedName>
</protein>
<reference evidence="1" key="1">
    <citation type="submission" date="2018-05" db="EMBL/GenBank/DDBJ databases">
        <authorList>
            <person name="Lanie J.A."/>
            <person name="Ng W.-L."/>
            <person name="Kazmierczak K.M."/>
            <person name="Andrzejewski T.M."/>
            <person name="Davidsen T.M."/>
            <person name="Wayne K.J."/>
            <person name="Tettelin H."/>
            <person name="Glass J.I."/>
            <person name="Rusch D."/>
            <person name="Podicherti R."/>
            <person name="Tsui H.-C.T."/>
            <person name="Winkler M.E."/>
        </authorList>
    </citation>
    <scope>NUCLEOTIDE SEQUENCE</scope>
</reference>
<gene>
    <name evidence="1" type="ORF">METZ01_LOCUS508502</name>
</gene>
<evidence type="ECO:0000313" key="1">
    <source>
        <dbReference type="EMBL" id="SVE55648.1"/>
    </source>
</evidence>
<dbReference type="EMBL" id="UINC01225533">
    <property type="protein sequence ID" value="SVE55648.1"/>
    <property type="molecule type" value="Genomic_DNA"/>
</dbReference>
<organism evidence="1">
    <name type="scientific">marine metagenome</name>
    <dbReference type="NCBI Taxonomy" id="408172"/>
    <lineage>
        <taxon>unclassified sequences</taxon>
        <taxon>metagenomes</taxon>
        <taxon>ecological metagenomes</taxon>
    </lineage>
</organism>
<name>A0A383EHR7_9ZZZZ</name>
<accession>A0A383EHR7</accession>
<dbReference type="AlphaFoldDB" id="A0A383EHR7"/>
<feature type="non-terminal residue" evidence="1">
    <location>
        <position position="30"/>
    </location>
</feature>
<proteinExistence type="predicted"/>
<sequence>MFALLYQRIESIALLNPSKNWVVNNLAQTV</sequence>